<evidence type="ECO:0000313" key="3">
    <source>
        <dbReference type="Proteomes" id="UP000182961"/>
    </source>
</evidence>
<evidence type="ECO:0000256" key="1">
    <source>
        <dbReference type="SAM" id="SignalP"/>
    </source>
</evidence>
<name>A0A1I4UMJ9_9FLAO</name>
<sequence>MKYIKNIFLTLFLSIFLYSCATTMTPLEVNQTLPMLTKSKYLTAEETQNPNCKSLTRGKNYVAPQGLTVKDDLRNAAAGIDEWVTIDGGNAYKLINFRWITISTDKYGSPTSTQLVIDFDIYICK</sequence>
<accession>A0A1I4UMJ9</accession>
<protein>
    <recommendedName>
        <fullName evidence="4">Lipoprotein</fullName>
    </recommendedName>
</protein>
<keyword evidence="1" id="KW-0732">Signal</keyword>
<reference evidence="3" key="1">
    <citation type="submission" date="2016-10" db="EMBL/GenBank/DDBJ databases">
        <authorList>
            <person name="Varghese N."/>
            <person name="Submissions S."/>
        </authorList>
    </citation>
    <scope>NUCLEOTIDE SEQUENCE [LARGE SCALE GENOMIC DNA]</scope>
    <source>
        <strain evidence="3">DSM 4002</strain>
    </source>
</reference>
<dbReference type="PROSITE" id="PS51257">
    <property type="entry name" value="PROKAR_LIPOPROTEIN"/>
    <property type="match status" value="1"/>
</dbReference>
<feature type="signal peptide" evidence="1">
    <location>
        <begin position="1"/>
        <end position="21"/>
    </location>
</feature>
<feature type="chain" id="PRO_5010378182" description="Lipoprotein" evidence="1">
    <location>
        <begin position="22"/>
        <end position="125"/>
    </location>
</feature>
<organism evidence="2 3">
    <name type="scientific">Flavobacterium succinicans</name>
    <dbReference type="NCBI Taxonomy" id="29536"/>
    <lineage>
        <taxon>Bacteria</taxon>
        <taxon>Pseudomonadati</taxon>
        <taxon>Bacteroidota</taxon>
        <taxon>Flavobacteriia</taxon>
        <taxon>Flavobacteriales</taxon>
        <taxon>Flavobacteriaceae</taxon>
        <taxon>Flavobacterium</taxon>
    </lineage>
</organism>
<evidence type="ECO:0008006" key="4">
    <source>
        <dbReference type="Google" id="ProtNLM"/>
    </source>
</evidence>
<dbReference type="AlphaFoldDB" id="A0A1I4UMJ9"/>
<dbReference type="RefSeq" id="WP_024980948.1">
    <property type="nucleotide sequence ID" value="NZ_CBCRUM010000002.1"/>
</dbReference>
<dbReference type="EMBL" id="FOUT01000003">
    <property type="protein sequence ID" value="SFM89970.1"/>
    <property type="molecule type" value="Genomic_DNA"/>
</dbReference>
<evidence type="ECO:0000313" key="2">
    <source>
        <dbReference type="EMBL" id="SFM89970.1"/>
    </source>
</evidence>
<keyword evidence="3" id="KW-1185">Reference proteome</keyword>
<proteinExistence type="predicted"/>
<dbReference type="Proteomes" id="UP000182961">
    <property type="component" value="Unassembled WGS sequence"/>
</dbReference>
<gene>
    <name evidence="2" type="ORF">SAMN05444143_103230</name>
</gene>
<dbReference type="eggNOG" id="ENOG5032HF9">
    <property type="taxonomic scope" value="Bacteria"/>
</dbReference>